<keyword evidence="4 8" id="KW-0812">Transmembrane</keyword>
<comment type="caution">
    <text evidence="13">The sequence shown here is derived from an EMBL/GenBank/DDBJ whole genome shotgun (WGS) entry which is preliminary data.</text>
</comment>
<dbReference type="InterPro" id="IPR008969">
    <property type="entry name" value="CarboxyPept-like_regulatory"/>
</dbReference>
<dbReference type="InterPro" id="IPR023996">
    <property type="entry name" value="TonB-dep_OMP_SusC/RagA"/>
</dbReference>
<sequence length="1042" mass="113459">MQVFLQKAFLLLLGMALMTAAYAQDRQITGKVTSAEDNTPIPGASVVIRGSTRGTTTDATGTYQIQASSGQVLRVSFIGATTQDITIGNDNVINVTLRSEANALNEVVVTALGVKQERRALGYAISEVKGSQLAETQRENFLTSLQGRVPGLQMSTTSGLPGASVQVQLRGVNSIGGDNSPLFVVDGLPINNSTFNQNSLVSEGPNRNNDYLNRGADINPNDIESISVLKGPEAAALYGINAAAGAIIITTKKGRAGRSNVSYDNVFRVDHVYRYPKVQSTYGRGAVGTPSPTALTFFGPKYPEGTPVFDNARAFFRDALTNRHNLTFDGGSEKLTYRASSSYTNSQGTVPTTGSQILNLSLNLVSTISSKLEISPSIQYTNTKVQKQAAGNLGYLINLLTWPTNDDITNYLNADGSRRRIVTEAGGELDNPLFNVNKNQSSDQTNRTIGRLAVKYDPTSWLNITGRIGTDLAATSGNNFIHPETNDGIARRGAIENYNQNSRILTSNVLATVRKSFGDKIKTSLLVGGDLYDSREQTTATYGENLYIPDYNSSNNTDPISRNHKYTFLQRRVVSALGQFTFGYGDILYLSVTGRNDWTSTMPIQSRSFFYPSVSGSFVLSELPGLQGNKTVSFAKIRASFAEVGKDARPYRVLSSLTTQLTTGGGFGYNFYAGNPNLKPEFGKSMEIGGEIQLYSGRLGLDVAYYDTRRIDQIVEQRLSYGTGFVFGLLNGGSFSTKGVEFALTGKPVKTADFSWDVIVNFSKYKTAVLTLPAANVPEYYNSDTWLYGNIRASAFVPNVTDYFPEQSLRPQDLRGSGSALAFGGYDYIRNKNGQILINPASGLPVINTNFLPIGDRTPDFTIGLTNSFRYKNISLSFLLDIRKGGDVFNGNEMYMFRTGLSTNTLNREQPIVFNGVLRDGKENTENPTVNTVQITPLYRSADYFSSIPESAFVERDINWMRLRDLTLNYTFPTDWLSKTKVIRQAGVFVTGTDLFLLTNYTGADPNVNGTTATSQGAGAAGFDFGKLAVPRGISFGIRAGF</sequence>
<dbReference type="RefSeq" id="WP_190888522.1">
    <property type="nucleotide sequence ID" value="NZ_JACWZY010000016.1"/>
</dbReference>
<evidence type="ECO:0000259" key="11">
    <source>
        <dbReference type="Pfam" id="PF00593"/>
    </source>
</evidence>
<keyword evidence="5 9" id="KW-0798">TonB box</keyword>
<evidence type="ECO:0000256" key="9">
    <source>
        <dbReference type="RuleBase" id="RU003357"/>
    </source>
</evidence>
<evidence type="ECO:0000256" key="7">
    <source>
        <dbReference type="ARBA" id="ARBA00023237"/>
    </source>
</evidence>
<keyword evidence="3 8" id="KW-1134">Transmembrane beta strand</keyword>
<dbReference type="NCBIfam" id="TIGR04057">
    <property type="entry name" value="SusC_RagA_signa"/>
    <property type="match status" value="1"/>
</dbReference>
<keyword evidence="10" id="KW-0732">Signal</keyword>
<dbReference type="NCBIfam" id="TIGR04056">
    <property type="entry name" value="OMP_RagA_SusC"/>
    <property type="match status" value="1"/>
</dbReference>
<dbReference type="InterPro" id="IPR037066">
    <property type="entry name" value="Plug_dom_sf"/>
</dbReference>
<evidence type="ECO:0000259" key="12">
    <source>
        <dbReference type="Pfam" id="PF07715"/>
    </source>
</evidence>
<dbReference type="InterPro" id="IPR039426">
    <property type="entry name" value="TonB-dep_rcpt-like"/>
</dbReference>
<comment type="similarity">
    <text evidence="8 9">Belongs to the TonB-dependent receptor family.</text>
</comment>
<keyword evidence="2 8" id="KW-0813">Transport</keyword>
<dbReference type="EMBL" id="JACWZY010000016">
    <property type="protein sequence ID" value="MBD2702671.1"/>
    <property type="molecule type" value="Genomic_DNA"/>
</dbReference>
<dbReference type="Pfam" id="PF00593">
    <property type="entry name" value="TonB_dep_Rec_b-barrel"/>
    <property type="match status" value="1"/>
</dbReference>
<evidence type="ECO:0000256" key="3">
    <source>
        <dbReference type="ARBA" id="ARBA00022452"/>
    </source>
</evidence>
<dbReference type="PROSITE" id="PS52016">
    <property type="entry name" value="TONB_DEPENDENT_REC_3"/>
    <property type="match status" value="1"/>
</dbReference>
<evidence type="ECO:0000256" key="1">
    <source>
        <dbReference type="ARBA" id="ARBA00004571"/>
    </source>
</evidence>
<feature type="signal peptide" evidence="10">
    <location>
        <begin position="1"/>
        <end position="23"/>
    </location>
</feature>
<keyword evidence="14" id="KW-1185">Reference proteome</keyword>
<dbReference type="GO" id="GO:0009279">
    <property type="term" value="C:cell outer membrane"/>
    <property type="evidence" value="ECO:0007669"/>
    <property type="project" value="UniProtKB-SubCell"/>
</dbReference>
<protein>
    <submittedName>
        <fullName evidence="13">SusC/RagA family TonB-linked outer membrane protein</fullName>
    </submittedName>
</protein>
<name>A0A927ARR1_9BACT</name>
<evidence type="ECO:0000256" key="4">
    <source>
        <dbReference type="ARBA" id="ARBA00022692"/>
    </source>
</evidence>
<dbReference type="InterPro" id="IPR036942">
    <property type="entry name" value="Beta-barrel_TonB_sf"/>
</dbReference>
<comment type="subcellular location">
    <subcellularLocation>
        <location evidence="1 8">Cell outer membrane</location>
        <topology evidence="1 8">Multi-pass membrane protein</topology>
    </subcellularLocation>
</comment>
<dbReference type="Gene3D" id="2.170.130.10">
    <property type="entry name" value="TonB-dependent receptor, plug domain"/>
    <property type="match status" value="1"/>
</dbReference>
<dbReference type="SUPFAM" id="SSF56935">
    <property type="entry name" value="Porins"/>
    <property type="match status" value="1"/>
</dbReference>
<dbReference type="SUPFAM" id="SSF49464">
    <property type="entry name" value="Carboxypeptidase regulatory domain-like"/>
    <property type="match status" value="1"/>
</dbReference>
<feature type="domain" description="TonB-dependent receptor-like beta-barrel" evidence="11">
    <location>
        <begin position="397"/>
        <end position="803"/>
    </location>
</feature>
<dbReference type="Pfam" id="PF07715">
    <property type="entry name" value="Plug"/>
    <property type="match status" value="1"/>
</dbReference>
<evidence type="ECO:0000256" key="8">
    <source>
        <dbReference type="PROSITE-ProRule" id="PRU01360"/>
    </source>
</evidence>
<dbReference type="InterPro" id="IPR023997">
    <property type="entry name" value="TonB-dep_OMP_SusC/RagA_CS"/>
</dbReference>
<dbReference type="InterPro" id="IPR000531">
    <property type="entry name" value="Beta-barrel_TonB"/>
</dbReference>
<evidence type="ECO:0000256" key="10">
    <source>
        <dbReference type="SAM" id="SignalP"/>
    </source>
</evidence>
<evidence type="ECO:0000256" key="6">
    <source>
        <dbReference type="ARBA" id="ARBA00023136"/>
    </source>
</evidence>
<proteinExistence type="inferred from homology"/>
<gene>
    <name evidence="13" type="ORF">IC229_18640</name>
</gene>
<evidence type="ECO:0000313" key="13">
    <source>
        <dbReference type="EMBL" id="MBD2702671.1"/>
    </source>
</evidence>
<dbReference type="Gene3D" id="2.40.170.20">
    <property type="entry name" value="TonB-dependent receptor, beta-barrel domain"/>
    <property type="match status" value="1"/>
</dbReference>
<dbReference type="AlphaFoldDB" id="A0A927ARR1"/>
<dbReference type="Gene3D" id="2.60.40.1120">
    <property type="entry name" value="Carboxypeptidase-like, regulatory domain"/>
    <property type="match status" value="1"/>
</dbReference>
<keyword evidence="6 8" id="KW-0472">Membrane</keyword>
<feature type="chain" id="PRO_5037297477" evidence="10">
    <location>
        <begin position="24"/>
        <end position="1042"/>
    </location>
</feature>
<dbReference type="Proteomes" id="UP000598820">
    <property type="component" value="Unassembled WGS sequence"/>
</dbReference>
<organism evidence="13 14">
    <name type="scientific">Spirosoma profusum</name>
    <dbReference type="NCBI Taxonomy" id="2771354"/>
    <lineage>
        <taxon>Bacteria</taxon>
        <taxon>Pseudomonadati</taxon>
        <taxon>Bacteroidota</taxon>
        <taxon>Cytophagia</taxon>
        <taxon>Cytophagales</taxon>
        <taxon>Cytophagaceae</taxon>
        <taxon>Spirosoma</taxon>
    </lineage>
</organism>
<dbReference type="Pfam" id="PF13715">
    <property type="entry name" value="CarbopepD_reg_2"/>
    <property type="match status" value="1"/>
</dbReference>
<keyword evidence="7 8" id="KW-0998">Cell outer membrane</keyword>
<evidence type="ECO:0000256" key="2">
    <source>
        <dbReference type="ARBA" id="ARBA00022448"/>
    </source>
</evidence>
<dbReference type="InterPro" id="IPR012910">
    <property type="entry name" value="Plug_dom"/>
</dbReference>
<evidence type="ECO:0000256" key="5">
    <source>
        <dbReference type="ARBA" id="ARBA00023077"/>
    </source>
</evidence>
<accession>A0A927ARR1</accession>
<feature type="domain" description="TonB-dependent receptor plug" evidence="12">
    <location>
        <begin position="120"/>
        <end position="246"/>
    </location>
</feature>
<evidence type="ECO:0000313" key="14">
    <source>
        <dbReference type="Proteomes" id="UP000598820"/>
    </source>
</evidence>
<reference evidence="13" key="1">
    <citation type="submission" date="2020-09" db="EMBL/GenBank/DDBJ databases">
        <authorList>
            <person name="Kim M.K."/>
        </authorList>
    </citation>
    <scope>NUCLEOTIDE SEQUENCE</scope>
    <source>
        <strain evidence="13">BT702</strain>
    </source>
</reference>